<accession>A0AAJ4RCK9</accession>
<evidence type="ECO:0000313" key="5">
    <source>
        <dbReference type="Proteomes" id="UP000298805"/>
    </source>
</evidence>
<organism evidence="3 4">
    <name type="scientific">Caminibacter pacificus</name>
    <dbReference type="NCBI Taxonomy" id="1424653"/>
    <lineage>
        <taxon>Bacteria</taxon>
        <taxon>Pseudomonadati</taxon>
        <taxon>Campylobacterota</taxon>
        <taxon>Epsilonproteobacteria</taxon>
        <taxon>Nautiliales</taxon>
        <taxon>Nautiliaceae</taxon>
        <taxon>Caminibacter</taxon>
    </lineage>
</organism>
<dbReference type="Pfam" id="PF09527">
    <property type="entry name" value="ATPase_gene1"/>
    <property type="match status" value="1"/>
</dbReference>
<keyword evidence="1" id="KW-0472">Membrane</keyword>
<dbReference type="EMBL" id="RJVK01000002">
    <property type="protein sequence ID" value="ROR39864.1"/>
    <property type="molecule type" value="Genomic_DNA"/>
</dbReference>
<dbReference type="RefSeq" id="WP_123352250.1">
    <property type="nucleotide sequence ID" value="NZ_CP027432.2"/>
</dbReference>
<keyword evidence="5" id="KW-1185">Reference proteome</keyword>
<dbReference type="EMBL" id="CP027432">
    <property type="protein sequence ID" value="QCI27957.1"/>
    <property type="molecule type" value="Genomic_DNA"/>
</dbReference>
<dbReference type="InterPro" id="IPR032820">
    <property type="entry name" value="ATPase_put"/>
</dbReference>
<sequence length="102" mass="11667">MDVEKKGRVGKSVWGAEKLSLGISIVVAILMGIGLGIWMKNLFHQAWLLWLGVFWGVAAAIMNIRIEYKKLKKELDEAAKDPKYKNYKIKKEEDDILDEFGK</sequence>
<reference evidence="2" key="3">
    <citation type="submission" date="2019-06" db="EMBL/GenBank/DDBJ databases">
        <title>A comparative analysis of the Nautiliaceae.</title>
        <authorList>
            <person name="Grosche A."/>
            <person name="Smedile F."/>
            <person name="Vetriani C."/>
        </authorList>
    </citation>
    <scope>NUCLEOTIDE SEQUENCE</scope>
    <source>
        <strain evidence="2">TB6</strain>
    </source>
</reference>
<dbReference type="Proteomes" id="UP000298805">
    <property type="component" value="Chromosome"/>
</dbReference>
<protein>
    <submittedName>
        <fullName evidence="2">AtpZ/AtpI family protein</fullName>
    </submittedName>
    <submittedName>
        <fullName evidence="3">F0F1-ATPase subunit (Ca2+/Mg2+ transporter)</fullName>
    </submittedName>
</protein>
<reference evidence="3 4" key="2">
    <citation type="submission" date="2018-11" db="EMBL/GenBank/DDBJ databases">
        <title>Genomic Encyclopedia of Type Strains, Phase IV (KMG-IV): sequencing the most valuable type-strain genomes for metagenomic binning, comparative biology and taxonomic classification.</title>
        <authorList>
            <person name="Goeker M."/>
        </authorList>
    </citation>
    <scope>NUCLEOTIDE SEQUENCE [LARGE SCALE GENOMIC DNA]</scope>
    <source>
        <strain evidence="3 4">DSM 27783</strain>
    </source>
</reference>
<keyword evidence="1" id="KW-0812">Transmembrane</keyword>
<reference evidence="5" key="1">
    <citation type="submission" date="2018-03" db="EMBL/GenBank/DDBJ databases">
        <title>A comparative analysis of the Nautiliaceae.</title>
        <authorList>
            <person name="Grosche A."/>
            <person name="Smedile F."/>
            <person name="Vetriani C."/>
        </authorList>
    </citation>
    <scope>NUCLEOTIDE SEQUENCE [LARGE SCALE GENOMIC DNA]</scope>
    <source>
        <strain evidence="5">TB6</strain>
    </source>
</reference>
<evidence type="ECO:0000313" key="2">
    <source>
        <dbReference type="EMBL" id="QCI27957.1"/>
    </source>
</evidence>
<evidence type="ECO:0000313" key="3">
    <source>
        <dbReference type="EMBL" id="ROR39864.1"/>
    </source>
</evidence>
<dbReference type="AlphaFoldDB" id="A0AAJ4RCK9"/>
<gene>
    <name evidence="2" type="ORF">C6V80_02935</name>
    <name evidence="3" type="ORF">EDC58_0840</name>
</gene>
<keyword evidence="1" id="KW-1133">Transmembrane helix</keyword>
<name>A0AAJ4RCK9_9BACT</name>
<feature type="transmembrane region" description="Helical" evidence="1">
    <location>
        <begin position="45"/>
        <end position="64"/>
    </location>
</feature>
<evidence type="ECO:0000313" key="4">
    <source>
        <dbReference type="Proteomes" id="UP000272781"/>
    </source>
</evidence>
<evidence type="ECO:0000256" key="1">
    <source>
        <dbReference type="SAM" id="Phobius"/>
    </source>
</evidence>
<feature type="transmembrane region" description="Helical" evidence="1">
    <location>
        <begin position="21"/>
        <end position="39"/>
    </location>
</feature>
<dbReference type="Proteomes" id="UP000272781">
    <property type="component" value="Unassembled WGS sequence"/>
</dbReference>
<proteinExistence type="predicted"/>